<dbReference type="CDD" id="cd00338">
    <property type="entry name" value="Ser_Recombinase"/>
    <property type="match status" value="1"/>
</dbReference>
<feature type="domain" description="Recombinase" evidence="1">
    <location>
        <begin position="193"/>
        <end position="354"/>
    </location>
</feature>
<dbReference type="InterPro" id="IPR036162">
    <property type="entry name" value="Resolvase-like_N_sf"/>
</dbReference>
<dbReference type="EMBL" id="JAAATY010000045">
    <property type="protein sequence ID" value="NRN70833.1"/>
    <property type="molecule type" value="Genomic_DNA"/>
</dbReference>
<dbReference type="Proteomes" id="UP000763557">
    <property type="component" value="Unassembled WGS sequence"/>
</dbReference>
<reference evidence="2 3" key="1">
    <citation type="submission" date="2020-01" db="EMBL/GenBank/DDBJ databases">
        <title>Kibdelosporangium persica a novel Actinomycetes from a hot desert in Iran.</title>
        <authorList>
            <person name="Safaei N."/>
            <person name="Zaburannyi N."/>
            <person name="Mueller R."/>
            <person name="Wink J."/>
        </authorList>
    </citation>
    <scope>NUCLEOTIDE SEQUENCE [LARGE SCALE GENOMIC DNA]</scope>
    <source>
        <strain evidence="2 3">4NS15</strain>
    </source>
</reference>
<dbReference type="Pfam" id="PF07508">
    <property type="entry name" value="Recombinase"/>
    <property type="match status" value="1"/>
</dbReference>
<dbReference type="PROSITE" id="PS51737">
    <property type="entry name" value="RECOMBINASE_DNA_BIND"/>
    <property type="match status" value="1"/>
</dbReference>
<dbReference type="InterPro" id="IPR038109">
    <property type="entry name" value="DNA_bind_recomb_sf"/>
</dbReference>
<organism evidence="2 3">
    <name type="scientific">Kibdelosporangium persicum</name>
    <dbReference type="NCBI Taxonomy" id="2698649"/>
    <lineage>
        <taxon>Bacteria</taxon>
        <taxon>Bacillati</taxon>
        <taxon>Actinomycetota</taxon>
        <taxon>Actinomycetes</taxon>
        <taxon>Pseudonocardiales</taxon>
        <taxon>Pseudonocardiaceae</taxon>
        <taxon>Kibdelosporangium</taxon>
    </lineage>
</organism>
<dbReference type="SUPFAM" id="SSF53041">
    <property type="entry name" value="Resolvase-like"/>
    <property type="match status" value="1"/>
</dbReference>
<dbReference type="InterPro" id="IPR050639">
    <property type="entry name" value="SSR_resolvase"/>
</dbReference>
<comment type="caution">
    <text evidence="2">The sequence shown here is derived from an EMBL/GenBank/DDBJ whole genome shotgun (WGS) entry which is preliminary data.</text>
</comment>
<keyword evidence="3" id="KW-1185">Reference proteome</keyword>
<dbReference type="InterPro" id="IPR006119">
    <property type="entry name" value="Resolv_N"/>
</dbReference>
<dbReference type="Pfam" id="PF13408">
    <property type="entry name" value="Zn_ribbon_recom"/>
    <property type="match status" value="1"/>
</dbReference>
<name>A0ABX2FHX8_9PSEU</name>
<dbReference type="Pfam" id="PF00239">
    <property type="entry name" value="Resolvase"/>
    <property type="match status" value="1"/>
</dbReference>
<evidence type="ECO:0000313" key="3">
    <source>
        <dbReference type="Proteomes" id="UP000763557"/>
    </source>
</evidence>
<accession>A0ABX2FHX8</accession>
<dbReference type="Gene3D" id="3.40.50.1390">
    <property type="entry name" value="Resolvase, N-terminal catalytic domain"/>
    <property type="match status" value="1"/>
</dbReference>
<dbReference type="PANTHER" id="PTHR30461">
    <property type="entry name" value="DNA-INVERTASE FROM LAMBDOID PROPHAGE"/>
    <property type="match status" value="1"/>
</dbReference>
<proteinExistence type="predicted"/>
<gene>
    <name evidence="2" type="ORF">GC106_81070</name>
</gene>
<dbReference type="InterPro" id="IPR025827">
    <property type="entry name" value="Zn_ribbon_recom_dom"/>
</dbReference>
<dbReference type="SMART" id="SM00857">
    <property type="entry name" value="Resolvase"/>
    <property type="match status" value="1"/>
</dbReference>
<evidence type="ECO:0000313" key="2">
    <source>
        <dbReference type="EMBL" id="NRN70833.1"/>
    </source>
</evidence>
<evidence type="ECO:0000259" key="1">
    <source>
        <dbReference type="PROSITE" id="PS51737"/>
    </source>
</evidence>
<dbReference type="InterPro" id="IPR011109">
    <property type="entry name" value="DNA_bind_recombinase_dom"/>
</dbReference>
<protein>
    <submittedName>
        <fullName evidence="2">Site-specific DNA recombinase</fullName>
    </submittedName>
</protein>
<dbReference type="Gene3D" id="3.90.1750.20">
    <property type="entry name" value="Putative Large Serine Recombinase, Chain B, Domain 2"/>
    <property type="match status" value="1"/>
</dbReference>
<sequence length="710" mass="77796">MSAEISQDPWATLDEILGVEVATSDIDAGIGPMASYGRCSTEDNQDPETSHAWQVGNARKFVEPLGGEIVADFFDIGQSRSVPWERRPEAARLLAALKDPWRGWNAIVVGEGTRCWFGNQFSLIAPRLQAYGVDLWVPELGGKFDARNPSHKMLMSVLGGMSESERQHVQARVRAAMDAQVVNEGRHQGGRAPYGYVAVDGGPHPNPRKAAEGYRLRVLAIDDASAAVVERIFAEYLDGAGDRAIANGLNRDGIPSPSARRPDQNRHRLADGWQGSTVRAILDNPRYTGYAFFGRWTKHETLLDPEDVGAGHVTRFRRAAPDRIVRSRKPAHPEIVSVETFTAAQLLRRSKSAGGLATARKAERGGRTDARSYLLRGRVRCGKCNRKMQGATIRSGAYYRCTARTMAPGSAALADHPKTVNLREDVVTERLNAWIGRVFHPDNVDETVAALLGAQPEASPSPRDAAKERLAEAERRLRRYQDAIGAGVDPSALIEVMNQAQAERTAARAELDRVPADTEISSAEIYAMIDSLGDVGAVIKDAKPAGLARLYEKLDVQMVYKAEEQAVYVTSCSRVGSACVRGGIRTLGTVRFPRIGEVMPEILLHVPSRFHSGLACIGVRSSQRRVSTVEFERRLCLPAWLACSYRGGYACLSRWGGRRDVVGVERFEGRRGMRPHWTCGTSAVVAASDQFPKTVRCREGREVGLSGHRG</sequence>
<dbReference type="PANTHER" id="PTHR30461:SF23">
    <property type="entry name" value="DNA RECOMBINASE-RELATED"/>
    <property type="match status" value="1"/>
</dbReference>